<evidence type="ECO:0000256" key="1">
    <source>
        <dbReference type="ARBA" id="ARBA00004604"/>
    </source>
</evidence>
<name>A0A388JWY6_CHABU</name>
<dbReference type="Pfam" id="PF00400">
    <property type="entry name" value="WD40"/>
    <property type="match status" value="6"/>
</dbReference>
<dbReference type="PROSITE" id="PS00678">
    <property type="entry name" value="WD_REPEATS_1"/>
    <property type="match status" value="4"/>
</dbReference>
<dbReference type="STRING" id="69332.A0A388JWY6"/>
<dbReference type="PROSITE" id="PS50082">
    <property type="entry name" value="WD_REPEATS_2"/>
    <property type="match status" value="6"/>
</dbReference>
<dbReference type="GO" id="GO:0000472">
    <property type="term" value="P:endonucleolytic cleavage to generate mature 5'-end of SSU-rRNA from (SSU-rRNA, 5.8S rRNA, LSU-rRNA)"/>
    <property type="evidence" value="ECO:0007669"/>
    <property type="project" value="TreeGrafter"/>
</dbReference>
<accession>A0A388JWY6</accession>
<proteinExistence type="predicted"/>
<keyword evidence="3" id="KW-0677">Repeat</keyword>
<dbReference type="GO" id="GO:0051301">
    <property type="term" value="P:cell division"/>
    <property type="evidence" value="ECO:0007669"/>
    <property type="project" value="EnsemblPlants"/>
</dbReference>
<evidence type="ECO:0000256" key="5">
    <source>
        <dbReference type="PROSITE-ProRule" id="PRU00221"/>
    </source>
</evidence>
<dbReference type="EMBL" id="BFEA01000027">
    <property type="protein sequence ID" value="GBG62288.1"/>
    <property type="molecule type" value="Genomic_DNA"/>
</dbReference>
<comment type="caution">
    <text evidence="8">The sequence shown here is derived from an EMBL/GenBank/DDBJ whole genome shotgun (WGS) entry which is preliminary data.</text>
</comment>
<dbReference type="InterPro" id="IPR019775">
    <property type="entry name" value="WD40_repeat_CS"/>
</dbReference>
<dbReference type="PANTHER" id="PTHR19854">
    <property type="entry name" value="TRANSDUCIN BETA-LIKE 3"/>
    <property type="match status" value="1"/>
</dbReference>
<feature type="region of interest" description="Disordered" evidence="6">
    <location>
        <begin position="1071"/>
        <end position="1099"/>
    </location>
</feature>
<dbReference type="GO" id="GO:0032040">
    <property type="term" value="C:small-subunit processome"/>
    <property type="evidence" value="ECO:0007669"/>
    <property type="project" value="InterPro"/>
</dbReference>
<feature type="repeat" description="WD" evidence="5">
    <location>
        <begin position="617"/>
        <end position="648"/>
    </location>
</feature>
<dbReference type="Gramene" id="GBG62288">
    <property type="protein sequence ID" value="GBG62288"/>
    <property type="gene ID" value="CBR_g29896"/>
</dbReference>
<evidence type="ECO:0000259" key="7">
    <source>
        <dbReference type="Pfam" id="PF08625"/>
    </source>
</evidence>
<dbReference type="GO" id="GO:0030686">
    <property type="term" value="C:90S preribosome"/>
    <property type="evidence" value="ECO:0007669"/>
    <property type="project" value="TreeGrafter"/>
</dbReference>
<evidence type="ECO:0000313" key="9">
    <source>
        <dbReference type="Proteomes" id="UP000265515"/>
    </source>
</evidence>
<feature type="repeat" description="WD" evidence="5">
    <location>
        <begin position="492"/>
        <end position="527"/>
    </location>
</feature>
<gene>
    <name evidence="8" type="ORF">CBR_g29896</name>
</gene>
<keyword evidence="4" id="KW-0539">Nucleus</keyword>
<evidence type="ECO:0000256" key="6">
    <source>
        <dbReference type="SAM" id="MobiDB-lite"/>
    </source>
</evidence>
<sequence length="1099" mass="117825">MAAGGGEAVGGISAAVAAGAGSRAPAISSLKLQMKKTYKPISKLEVFYTGGRIGVSRDGSFVACPCGEEVKVVDISSGAVRVTLAGDGEAVTAVAVSPDGVSVFCSSRSLQTKWWTIDPLECRRSWKAHDGPVSDMAVDSSGGLLATGSADRTIRVWDVERGYCTHSFRGHDGVVSRVMFHPDVHRLQLISGGDDAAVRVWDLVTKSCIACFKKHFSRVTDLSLSADGWLLLSSSRDKVVNVWDLRDNTLLHTVPVFEAVEAVAAVQEGSGLPGVRTARPTSTTKKKLQQKKTDQPLHFLTAGESGFLKIWKADSATCVFHQKQEDRDGMGLAAVEKGAKEEDRVVSAADSFTAAMIMPDGKTILGVTGDQRLVFYKPKAKNAMEDGEGEGAGREEGLKMIKQLIGNNDEITDLKFIGKELDLVAVATNAEQIRVYNMETSTCVRSLVGHSDIVLCLDAGVSMTGRALLVSAGKDHSVRVWDVETGACVAVAVGHMAAVSAVVLSRKRRDFIISGGSDRTLKVWSLEGVLEQWKKGQEPVRLKSKAVVAAHDKDINSVAIAPNDAIACTGSQEASGRPPASTLSDAAGFLGIAVLLLGADGLVKLWTIRSNECVNTFDYHNDKIWALTVNSKQEMIATGGSDALVNLWADFTAAEEEEAERQAEEELLKDQDLSNALSSGEFGRAIELGFELKRPQKLLHTFAELVRAGTGREILLEVLGKFDKLRLRQCLEYVREWNTNSRYCHVAQYILQSVLEAHPMKELLEVPGMKELLVALIPYSSRHFKRLDRLVRSTFILDYTLSCMSVLFPMNEEDMNPLDVAEGFLTQTGSKGIAARKVHSTLRLTYASTPSKADGSKPDGPQDAADVAMSKNAVVDGMEEEEEERVQGSSKPSGDVENGAAEDGVDAMGGDDGGNSDETNTVPKGDKVGLDMATKGPETQKKKQKQKQKQKQQKKKKKETQQSKGSGKSTPVDATTAVEPVLAGLPGDEPAGDVRDSPADDGKCEAGPVSNGELMGGVSGTNDRKTRKKKVGGGVERTSSGSSAGKTVPGDGNADRVRALLQGLDLEIQLSKKRKGKGKESNGQTKVESVKKRKVALTV</sequence>
<organism evidence="8 9">
    <name type="scientific">Chara braunii</name>
    <name type="common">Braun's stonewort</name>
    <dbReference type="NCBI Taxonomy" id="69332"/>
    <lineage>
        <taxon>Eukaryota</taxon>
        <taxon>Viridiplantae</taxon>
        <taxon>Streptophyta</taxon>
        <taxon>Charophyceae</taxon>
        <taxon>Charales</taxon>
        <taxon>Characeae</taxon>
        <taxon>Chara</taxon>
    </lineage>
</organism>
<feature type="domain" description="U3 small nucleolar RNA-associated protein 13 C-terminal" evidence="7">
    <location>
        <begin position="670"/>
        <end position="804"/>
    </location>
</feature>
<dbReference type="OrthoDB" id="5414888at2759"/>
<dbReference type="InterPro" id="IPR011047">
    <property type="entry name" value="Quinoprotein_ADH-like_sf"/>
</dbReference>
<dbReference type="InterPro" id="IPR020472">
    <property type="entry name" value="WD40_PAC1"/>
</dbReference>
<comment type="subcellular location">
    <subcellularLocation>
        <location evidence="1">Nucleus</location>
        <location evidence="1">Nucleolus</location>
    </subcellularLocation>
</comment>
<dbReference type="SMART" id="SM00320">
    <property type="entry name" value="WD40"/>
    <property type="match status" value="10"/>
</dbReference>
<keyword evidence="2 5" id="KW-0853">WD repeat</keyword>
<feature type="compositionally biased region" description="Basic and acidic residues" evidence="6">
    <location>
        <begin position="992"/>
        <end position="1004"/>
    </location>
</feature>
<dbReference type="Gene3D" id="2.130.10.10">
    <property type="entry name" value="YVTN repeat-like/Quinoprotein amine dehydrogenase"/>
    <property type="match status" value="4"/>
</dbReference>
<reference evidence="8 9" key="1">
    <citation type="journal article" date="2018" name="Cell">
        <title>The Chara Genome: Secondary Complexity and Implications for Plant Terrestrialization.</title>
        <authorList>
            <person name="Nishiyama T."/>
            <person name="Sakayama H."/>
            <person name="Vries J.D."/>
            <person name="Buschmann H."/>
            <person name="Saint-Marcoux D."/>
            <person name="Ullrich K.K."/>
            <person name="Haas F.B."/>
            <person name="Vanderstraeten L."/>
            <person name="Becker D."/>
            <person name="Lang D."/>
            <person name="Vosolsobe S."/>
            <person name="Rombauts S."/>
            <person name="Wilhelmsson P.K.I."/>
            <person name="Janitza P."/>
            <person name="Kern R."/>
            <person name="Heyl A."/>
            <person name="Rumpler F."/>
            <person name="Villalobos L.I.A.C."/>
            <person name="Clay J.M."/>
            <person name="Skokan R."/>
            <person name="Toyoda A."/>
            <person name="Suzuki Y."/>
            <person name="Kagoshima H."/>
            <person name="Schijlen E."/>
            <person name="Tajeshwar N."/>
            <person name="Catarino B."/>
            <person name="Hetherington A.J."/>
            <person name="Saltykova A."/>
            <person name="Bonnot C."/>
            <person name="Breuninger H."/>
            <person name="Symeonidi A."/>
            <person name="Radhakrishnan G.V."/>
            <person name="Van Nieuwerburgh F."/>
            <person name="Deforce D."/>
            <person name="Chang C."/>
            <person name="Karol K.G."/>
            <person name="Hedrich R."/>
            <person name="Ulvskov P."/>
            <person name="Glockner G."/>
            <person name="Delwiche C.F."/>
            <person name="Petrasek J."/>
            <person name="Van de Peer Y."/>
            <person name="Friml J."/>
            <person name="Beilby M."/>
            <person name="Dolan L."/>
            <person name="Kohara Y."/>
            <person name="Sugano S."/>
            <person name="Fujiyama A."/>
            <person name="Delaux P.-M."/>
            <person name="Quint M."/>
            <person name="TheiBen G."/>
            <person name="Hagemann M."/>
            <person name="Harholt J."/>
            <person name="Dunand C."/>
            <person name="Zachgo S."/>
            <person name="Langdale J."/>
            <person name="Maumus F."/>
            <person name="Straeten D.V.D."/>
            <person name="Gould S.B."/>
            <person name="Rensing S.A."/>
        </authorList>
    </citation>
    <scope>NUCLEOTIDE SEQUENCE [LARGE SCALE GENOMIC DNA]</scope>
    <source>
        <strain evidence="8 9">S276</strain>
    </source>
</reference>
<dbReference type="InterPro" id="IPR015943">
    <property type="entry name" value="WD40/YVTN_repeat-like_dom_sf"/>
</dbReference>
<dbReference type="PROSITE" id="PS50294">
    <property type="entry name" value="WD_REPEATS_REGION"/>
    <property type="match status" value="6"/>
</dbReference>
<feature type="repeat" description="WD" evidence="5">
    <location>
        <begin position="126"/>
        <end position="167"/>
    </location>
</feature>
<feature type="repeat" description="WD" evidence="5">
    <location>
        <begin position="212"/>
        <end position="253"/>
    </location>
</feature>
<dbReference type="SUPFAM" id="SSF50998">
    <property type="entry name" value="Quinoprotein alcohol dehydrogenase-like"/>
    <property type="match status" value="1"/>
</dbReference>
<dbReference type="PANTHER" id="PTHR19854:SF15">
    <property type="entry name" value="TRANSDUCIN BETA-LIKE PROTEIN 3"/>
    <property type="match status" value="1"/>
</dbReference>
<evidence type="ECO:0000256" key="3">
    <source>
        <dbReference type="ARBA" id="ARBA00022737"/>
    </source>
</evidence>
<dbReference type="Proteomes" id="UP000265515">
    <property type="component" value="Unassembled WGS sequence"/>
</dbReference>
<evidence type="ECO:0000313" key="8">
    <source>
        <dbReference type="EMBL" id="GBG62288.1"/>
    </source>
</evidence>
<dbReference type="Pfam" id="PF08625">
    <property type="entry name" value="Utp13"/>
    <property type="match status" value="1"/>
</dbReference>
<evidence type="ECO:0000256" key="2">
    <source>
        <dbReference type="ARBA" id="ARBA00022574"/>
    </source>
</evidence>
<feature type="compositionally biased region" description="Basic residues" evidence="6">
    <location>
        <begin position="942"/>
        <end position="958"/>
    </location>
</feature>
<dbReference type="CDD" id="cd00200">
    <property type="entry name" value="WD40"/>
    <property type="match status" value="1"/>
</dbReference>
<dbReference type="OMA" id="PYVQRHF"/>
<dbReference type="InterPro" id="IPR001680">
    <property type="entry name" value="WD40_rpt"/>
</dbReference>
<dbReference type="GO" id="GO:0009880">
    <property type="term" value="P:embryonic pattern specification"/>
    <property type="evidence" value="ECO:0007669"/>
    <property type="project" value="EnsemblPlants"/>
</dbReference>
<dbReference type="InterPro" id="IPR013934">
    <property type="entry name" value="Utp13_C"/>
</dbReference>
<dbReference type="PRINTS" id="PR00320">
    <property type="entry name" value="GPROTEINBRPT"/>
</dbReference>
<keyword evidence="9" id="KW-1185">Reference proteome</keyword>
<dbReference type="SUPFAM" id="SSF101898">
    <property type="entry name" value="NHL repeat"/>
    <property type="match status" value="1"/>
</dbReference>
<feature type="repeat" description="WD" evidence="5">
    <location>
        <begin position="447"/>
        <end position="491"/>
    </location>
</feature>
<evidence type="ECO:0000256" key="4">
    <source>
        <dbReference type="ARBA" id="ARBA00023242"/>
    </source>
</evidence>
<dbReference type="GO" id="GO:0000480">
    <property type="term" value="P:endonucleolytic cleavage in 5'-ETS of tricistronic rRNA transcript (SSU-rRNA, 5.8S rRNA, LSU-rRNA)"/>
    <property type="evidence" value="ECO:0007669"/>
    <property type="project" value="TreeGrafter"/>
</dbReference>
<dbReference type="AlphaFoldDB" id="A0A388JWY6"/>
<feature type="compositionally biased region" description="Low complexity" evidence="6">
    <location>
        <begin position="899"/>
        <end position="908"/>
    </location>
</feature>
<feature type="region of interest" description="Disordered" evidence="6">
    <location>
        <begin position="877"/>
        <end position="1056"/>
    </location>
</feature>
<dbReference type="GO" id="GO:0034511">
    <property type="term" value="F:U3 snoRNA binding"/>
    <property type="evidence" value="ECO:0007669"/>
    <property type="project" value="TreeGrafter"/>
</dbReference>
<protein>
    <recommendedName>
        <fullName evidence="7">U3 small nucleolar RNA-associated protein 13 C-terminal domain-containing protein</fullName>
    </recommendedName>
</protein>
<feature type="repeat" description="WD" evidence="5">
    <location>
        <begin position="168"/>
        <end position="211"/>
    </location>
</feature>